<dbReference type="EMBL" id="KX066068">
    <property type="protein sequence ID" value="ANH51085.1"/>
    <property type="molecule type" value="Genomic_DNA"/>
</dbReference>
<reference evidence="1 2" key="1">
    <citation type="submission" date="2016-04" db="EMBL/GenBank/DDBJ databases">
        <title>Complete genome of Pseudomonas fluorescens phage VSW-3.</title>
        <authorList>
            <person name="Zhang C.-J."/>
            <person name="Wei Y.-L."/>
            <person name="Ji X.-L."/>
        </authorList>
    </citation>
    <scope>NUCLEOTIDE SEQUENCE [LARGE SCALE GENOMIC DNA]</scope>
</reference>
<keyword evidence="2" id="KW-1185">Reference proteome</keyword>
<sequence length="84" mass="9486">MALGLNVEAVITGVADAFRREFESDLRSRLMAVAEAEIEFIVKETADRVCVSVSGFYNQLDKSYHLNQDVRITDARTSQKPVHR</sequence>
<gene>
    <name evidence="1" type="ORF">VSW3_9</name>
</gene>
<evidence type="ECO:0000313" key="2">
    <source>
        <dbReference type="Proteomes" id="UP000222360"/>
    </source>
</evidence>
<protein>
    <submittedName>
        <fullName evidence="1">Uncharacterized protein</fullName>
    </submittedName>
</protein>
<evidence type="ECO:0000313" key="1">
    <source>
        <dbReference type="EMBL" id="ANH51085.1"/>
    </source>
</evidence>
<dbReference type="Proteomes" id="UP000222360">
    <property type="component" value="Segment"/>
</dbReference>
<organism evidence="1 2">
    <name type="scientific">Pseudomonas phage VSW-3</name>
    <dbReference type="NCBI Taxonomy" id="1852562"/>
    <lineage>
        <taxon>Viruses</taxon>
        <taxon>Duplodnaviria</taxon>
        <taxon>Heunggongvirae</taxon>
        <taxon>Uroviricota</taxon>
        <taxon>Caudoviricetes</taxon>
        <taxon>Autographivirales</taxon>
        <taxon>Autonotataviridae</taxon>
        <taxon>Napahaivirus</taxon>
        <taxon>Napahaivirus VSW3</taxon>
    </lineage>
</organism>
<proteinExistence type="predicted"/>
<accession>A0A173GCY8</accession>
<name>A0A173GCY8_9CAUD</name>